<protein>
    <recommendedName>
        <fullName evidence="4">F-box domain-containing protein</fullName>
    </recommendedName>
</protein>
<keyword evidence="1" id="KW-0732">Signal</keyword>
<evidence type="ECO:0000313" key="3">
    <source>
        <dbReference type="Proteomes" id="UP001633002"/>
    </source>
</evidence>
<accession>A0ABD3HYR8</accession>
<gene>
    <name evidence="2" type="ORF">R1sor_010197</name>
</gene>
<organism evidence="2 3">
    <name type="scientific">Riccia sorocarpa</name>
    <dbReference type="NCBI Taxonomy" id="122646"/>
    <lineage>
        <taxon>Eukaryota</taxon>
        <taxon>Viridiplantae</taxon>
        <taxon>Streptophyta</taxon>
        <taxon>Embryophyta</taxon>
        <taxon>Marchantiophyta</taxon>
        <taxon>Marchantiopsida</taxon>
        <taxon>Marchantiidae</taxon>
        <taxon>Marchantiales</taxon>
        <taxon>Ricciaceae</taxon>
        <taxon>Riccia</taxon>
    </lineage>
</organism>
<dbReference type="EMBL" id="JBJQOH010000002">
    <property type="protein sequence ID" value="KAL3696121.1"/>
    <property type="molecule type" value="Genomic_DNA"/>
</dbReference>
<comment type="caution">
    <text evidence="2">The sequence shown here is derived from an EMBL/GenBank/DDBJ whole genome shotgun (WGS) entry which is preliminary data.</text>
</comment>
<sequence length="132" mass="14997">MQPEAGTDITSRPAGRKLVLLLLWWLALFAQFVLAQVIDYLEECLSDFFDTWYDDIAESYVGASSVEGLVPEVETAPGILLPMLSDQLVEDELVTRLLIDEDPSVMLRLRAINRSWRGCIEHTSEWAAWRTP</sequence>
<name>A0ABD3HYR8_9MARC</name>
<proteinExistence type="predicted"/>
<dbReference type="AlphaFoldDB" id="A0ABD3HYR8"/>
<feature type="signal peptide" evidence="1">
    <location>
        <begin position="1"/>
        <end position="35"/>
    </location>
</feature>
<evidence type="ECO:0000256" key="1">
    <source>
        <dbReference type="SAM" id="SignalP"/>
    </source>
</evidence>
<reference evidence="2 3" key="1">
    <citation type="submission" date="2024-09" db="EMBL/GenBank/DDBJ databases">
        <title>Chromosome-scale assembly of Riccia sorocarpa.</title>
        <authorList>
            <person name="Paukszto L."/>
        </authorList>
    </citation>
    <scope>NUCLEOTIDE SEQUENCE [LARGE SCALE GENOMIC DNA]</scope>
    <source>
        <strain evidence="2">LP-2024</strain>
        <tissue evidence="2">Aerial parts of the thallus</tissue>
    </source>
</reference>
<evidence type="ECO:0000313" key="2">
    <source>
        <dbReference type="EMBL" id="KAL3696121.1"/>
    </source>
</evidence>
<dbReference type="Proteomes" id="UP001633002">
    <property type="component" value="Unassembled WGS sequence"/>
</dbReference>
<keyword evidence="3" id="KW-1185">Reference proteome</keyword>
<feature type="chain" id="PRO_5044828762" description="F-box domain-containing protein" evidence="1">
    <location>
        <begin position="36"/>
        <end position="132"/>
    </location>
</feature>
<evidence type="ECO:0008006" key="4">
    <source>
        <dbReference type="Google" id="ProtNLM"/>
    </source>
</evidence>